<dbReference type="EMBL" id="JAFBMS010000009">
    <property type="protein sequence ID" value="KAG9349436.1"/>
    <property type="molecule type" value="Genomic_DNA"/>
</dbReference>
<evidence type="ECO:0000313" key="1">
    <source>
        <dbReference type="EMBL" id="KAG9349436.1"/>
    </source>
</evidence>
<comment type="caution">
    <text evidence="1">The sequence shown here is derived from an EMBL/GenBank/DDBJ whole genome shotgun (WGS) entry which is preliminary data.</text>
</comment>
<gene>
    <name evidence="1" type="ORF">JZ751_027879</name>
</gene>
<feature type="non-terminal residue" evidence="1">
    <location>
        <position position="114"/>
    </location>
</feature>
<sequence>MPQEAVIPPQKTQCVNFRWRVRQRKNHSLTDSAILDFGKEITCRAPEFLWEAEFATAYRGQGTSRQTAILSGSQRAVTQLMVLESDRQTLAPQAFIKSSLMLDTAAVGLHEAGV</sequence>
<organism evidence="1 2">
    <name type="scientific">Albula glossodonta</name>
    <name type="common">roundjaw bonefish</name>
    <dbReference type="NCBI Taxonomy" id="121402"/>
    <lineage>
        <taxon>Eukaryota</taxon>
        <taxon>Metazoa</taxon>
        <taxon>Chordata</taxon>
        <taxon>Craniata</taxon>
        <taxon>Vertebrata</taxon>
        <taxon>Euteleostomi</taxon>
        <taxon>Actinopterygii</taxon>
        <taxon>Neopterygii</taxon>
        <taxon>Teleostei</taxon>
        <taxon>Albuliformes</taxon>
        <taxon>Albulidae</taxon>
        <taxon>Albula</taxon>
    </lineage>
</organism>
<accession>A0A8T2PCG7</accession>
<dbReference type="AlphaFoldDB" id="A0A8T2PCG7"/>
<name>A0A8T2PCG7_9TELE</name>
<reference evidence="1" key="1">
    <citation type="thesis" date="2021" institute="BYU ScholarsArchive" country="Provo, UT, USA">
        <title>Applications of and Algorithms for Genome Assembly and Genomic Analyses with an Emphasis on Marine Teleosts.</title>
        <authorList>
            <person name="Pickett B.D."/>
        </authorList>
    </citation>
    <scope>NUCLEOTIDE SEQUENCE</scope>
    <source>
        <strain evidence="1">HI-2016</strain>
    </source>
</reference>
<keyword evidence="2" id="KW-1185">Reference proteome</keyword>
<dbReference type="Proteomes" id="UP000824540">
    <property type="component" value="Unassembled WGS sequence"/>
</dbReference>
<protein>
    <submittedName>
        <fullName evidence="1">Uncharacterized protein</fullName>
    </submittedName>
</protein>
<evidence type="ECO:0000313" key="2">
    <source>
        <dbReference type="Proteomes" id="UP000824540"/>
    </source>
</evidence>
<proteinExistence type="predicted"/>